<feature type="compositionally biased region" description="Low complexity" evidence="1">
    <location>
        <begin position="8"/>
        <end position="21"/>
    </location>
</feature>
<dbReference type="EMBL" id="ML211144">
    <property type="protein sequence ID" value="TFK87652.1"/>
    <property type="molecule type" value="Genomic_DNA"/>
</dbReference>
<accession>A0A5C3PEJ4</accession>
<keyword evidence="3" id="KW-1185">Reference proteome</keyword>
<sequence length="257" mass="28581">MQRQRKASSSSSTSGSETVVSSPPPIAKRDDEFYSRDVIFQVEDVLFKVPRRPFEQESVFKDAFSLPSPCGEEGLSDDNPIYLEGVTEEEFRPLLWVMLRPAYGAGRVLTTEQWTHVLKLSTMWSFDSIRDKSIEELTRLVRGPVQRIALARSFDIKQWIEPALLSLAQADALSPGDLEQLGWETAAKLFQVRESVVFGNTCACACNYCTVAHGPVAQAGVPVHHAPGTRPVVVSAASVRRSYDFSQKIKEVFGTEL</sequence>
<dbReference type="Proteomes" id="UP000308197">
    <property type="component" value="Unassembled WGS sequence"/>
</dbReference>
<dbReference type="AlphaFoldDB" id="A0A5C3PEJ4"/>
<dbReference type="STRING" id="1314778.A0A5C3PEJ4"/>
<gene>
    <name evidence="2" type="ORF">K466DRAFT_586187</name>
</gene>
<name>A0A5C3PEJ4_9APHY</name>
<evidence type="ECO:0000313" key="3">
    <source>
        <dbReference type="Proteomes" id="UP000308197"/>
    </source>
</evidence>
<dbReference type="InParanoid" id="A0A5C3PEJ4"/>
<protein>
    <recommendedName>
        <fullName evidence="4">BTB domain-containing protein</fullName>
    </recommendedName>
</protein>
<proteinExistence type="predicted"/>
<evidence type="ECO:0000313" key="2">
    <source>
        <dbReference type="EMBL" id="TFK87652.1"/>
    </source>
</evidence>
<evidence type="ECO:0008006" key="4">
    <source>
        <dbReference type="Google" id="ProtNLM"/>
    </source>
</evidence>
<reference evidence="2 3" key="1">
    <citation type="journal article" date="2019" name="Nat. Ecol. Evol.">
        <title>Megaphylogeny resolves global patterns of mushroom evolution.</title>
        <authorList>
            <person name="Varga T."/>
            <person name="Krizsan K."/>
            <person name="Foldi C."/>
            <person name="Dima B."/>
            <person name="Sanchez-Garcia M."/>
            <person name="Sanchez-Ramirez S."/>
            <person name="Szollosi G.J."/>
            <person name="Szarkandi J.G."/>
            <person name="Papp V."/>
            <person name="Albert L."/>
            <person name="Andreopoulos W."/>
            <person name="Angelini C."/>
            <person name="Antonin V."/>
            <person name="Barry K.W."/>
            <person name="Bougher N.L."/>
            <person name="Buchanan P."/>
            <person name="Buyck B."/>
            <person name="Bense V."/>
            <person name="Catcheside P."/>
            <person name="Chovatia M."/>
            <person name="Cooper J."/>
            <person name="Damon W."/>
            <person name="Desjardin D."/>
            <person name="Finy P."/>
            <person name="Geml J."/>
            <person name="Haridas S."/>
            <person name="Hughes K."/>
            <person name="Justo A."/>
            <person name="Karasinski D."/>
            <person name="Kautmanova I."/>
            <person name="Kiss B."/>
            <person name="Kocsube S."/>
            <person name="Kotiranta H."/>
            <person name="LaButti K.M."/>
            <person name="Lechner B.E."/>
            <person name="Liimatainen K."/>
            <person name="Lipzen A."/>
            <person name="Lukacs Z."/>
            <person name="Mihaltcheva S."/>
            <person name="Morgado L.N."/>
            <person name="Niskanen T."/>
            <person name="Noordeloos M.E."/>
            <person name="Ohm R.A."/>
            <person name="Ortiz-Santana B."/>
            <person name="Ovrebo C."/>
            <person name="Racz N."/>
            <person name="Riley R."/>
            <person name="Savchenko A."/>
            <person name="Shiryaev A."/>
            <person name="Soop K."/>
            <person name="Spirin V."/>
            <person name="Szebenyi C."/>
            <person name="Tomsovsky M."/>
            <person name="Tulloss R.E."/>
            <person name="Uehling J."/>
            <person name="Grigoriev I.V."/>
            <person name="Vagvolgyi C."/>
            <person name="Papp T."/>
            <person name="Martin F.M."/>
            <person name="Miettinen O."/>
            <person name="Hibbett D.S."/>
            <person name="Nagy L.G."/>
        </authorList>
    </citation>
    <scope>NUCLEOTIDE SEQUENCE [LARGE SCALE GENOMIC DNA]</scope>
    <source>
        <strain evidence="2 3">HHB13444</strain>
    </source>
</reference>
<evidence type="ECO:0000256" key="1">
    <source>
        <dbReference type="SAM" id="MobiDB-lite"/>
    </source>
</evidence>
<organism evidence="2 3">
    <name type="scientific">Polyporus arcularius HHB13444</name>
    <dbReference type="NCBI Taxonomy" id="1314778"/>
    <lineage>
        <taxon>Eukaryota</taxon>
        <taxon>Fungi</taxon>
        <taxon>Dikarya</taxon>
        <taxon>Basidiomycota</taxon>
        <taxon>Agaricomycotina</taxon>
        <taxon>Agaricomycetes</taxon>
        <taxon>Polyporales</taxon>
        <taxon>Polyporaceae</taxon>
        <taxon>Polyporus</taxon>
    </lineage>
</organism>
<feature type="region of interest" description="Disordered" evidence="1">
    <location>
        <begin position="1"/>
        <end position="29"/>
    </location>
</feature>